<dbReference type="AlphaFoldDB" id="A0A3A8NCV6"/>
<keyword evidence="3" id="KW-1185">Reference proteome</keyword>
<proteinExistence type="predicted"/>
<name>A0A3A8NCV6_9BACT</name>
<evidence type="ECO:0000256" key="1">
    <source>
        <dbReference type="SAM" id="Phobius"/>
    </source>
</evidence>
<comment type="caution">
    <text evidence="2">The sequence shown here is derived from an EMBL/GenBank/DDBJ whole genome shotgun (WGS) entry which is preliminary data.</text>
</comment>
<keyword evidence="1" id="KW-0812">Transmembrane</keyword>
<accession>A0A3A8NCV6</accession>
<feature type="transmembrane region" description="Helical" evidence="1">
    <location>
        <begin position="72"/>
        <end position="92"/>
    </location>
</feature>
<keyword evidence="1" id="KW-1133">Transmembrane helix</keyword>
<dbReference type="EMBL" id="RAWB01000697">
    <property type="protein sequence ID" value="RKH41813.1"/>
    <property type="molecule type" value="Genomic_DNA"/>
</dbReference>
<dbReference type="RefSeq" id="WP_120648041.1">
    <property type="nucleotide sequence ID" value="NZ_RAWB01000697.1"/>
</dbReference>
<evidence type="ECO:0008006" key="4">
    <source>
        <dbReference type="Google" id="ProtNLM"/>
    </source>
</evidence>
<sequence length="239" mass="24538">MAEHLSRLELDEWLAGLDPSGRMGAHVASCAACGQLAEGMRQARESSLRAPRAATVLAKLEAKRAQPARARWSWGGPLVAALTVGLALIIYVPRGTEDGVRLKGSVALRLLSEDGASVTGARPGERVTLAVGTGPYRNVLVLAVDEAGAVDVLWPQGGATSGTVEPGAQVPLSPPLEVTPGSVAVQAFFSDAPLRAEDARAALTARIAEARAKGQGPLEVATPEGIGKASAHAVLRVAP</sequence>
<evidence type="ECO:0000313" key="3">
    <source>
        <dbReference type="Proteomes" id="UP000272888"/>
    </source>
</evidence>
<dbReference type="Proteomes" id="UP000272888">
    <property type="component" value="Unassembled WGS sequence"/>
</dbReference>
<gene>
    <name evidence="2" type="ORF">D7V93_38410</name>
</gene>
<evidence type="ECO:0000313" key="2">
    <source>
        <dbReference type="EMBL" id="RKH41813.1"/>
    </source>
</evidence>
<reference evidence="3" key="1">
    <citation type="submission" date="2018-09" db="EMBL/GenBank/DDBJ databases">
        <authorList>
            <person name="Livingstone P.G."/>
            <person name="Whitworth D.E."/>
        </authorList>
    </citation>
    <scope>NUCLEOTIDE SEQUENCE [LARGE SCALE GENOMIC DNA]</scope>
    <source>
        <strain evidence="3">CA051B</strain>
    </source>
</reference>
<organism evidence="2 3">
    <name type="scientific">Corallococcus llansteffanensis</name>
    <dbReference type="NCBI Taxonomy" id="2316731"/>
    <lineage>
        <taxon>Bacteria</taxon>
        <taxon>Pseudomonadati</taxon>
        <taxon>Myxococcota</taxon>
        <taxon>Myxococcia</taxon>
        <taxon>Myxococcales</taxon>
        <taxon>Cystobacterineae</taxon>
        <taxon>Myxococcaceae</taxon>
        <taxon>Corallococcus</taxon>
    </lineage>
</organism>
<keyword evidence="1" id="KW-0472">Membrane</keyword>
<protein>
    <recommendedName>
        <fullName evidence="4">DUF4384 domain-containing protein</fullName>
    </recommendedName>
</protein>